<sequence length="54" mass="6161">MAAMCIEDAPVGFGLSFSEFCDMMPWHLDALLQFKVELKERIKEINKGGPQKLF</sequence>
<name>A0A1W6DYM9_9CAUD</name>
<evidence type="ECO:0000313" key="2">
    <source>
        <dbReference type="Proteomes" id="UP000221506"/>
    </source>
</evidence>
<organism evidence="1 2">
    <name type="scientific">Aeromonas phage phiA8-29</name>
    <dbReference type="NCBI Taxonomy" id="1978922"/>
    <lineage>
        <taxon>Viruses</taxon>
        <taxon>Duplodnaviria</taxon>
        <taxon>Heunggongvirae</taxon>
        <taxon>Uroviricota</taxon>
        <taxon>Caudoviricetes</taxon>
        <taxon>Pantevenvirales</taxon>
        <taxon>Ackermannviridae</taxon>
        <taxon>Tedavirus</taxon>
        <taxon>Tedavirus A829</taxon>
    </lineage>
</organism>
<dbReference type="EMBL" id="KY914485">
    <property type="protein sequence ID" value="ARK07989.1"/>
    <property type="molecule type" value="Genomic_DNA"/>
</dbReference>
<keyword evidence="2" id="KW-1185">Reference proteome</keyword>
<evidence type="ECO:0000313" key="1">
    <source>
        <dbReference type="EMBL" id="ARK07989.1"/>
    </source>
</evidence>
<reference evidence="1 2" key="1">
    <citation type="submission" date="2017-04" db="EMBL/GenBank/DDBJ databases">
        <title>Complete genome sequence and characterization of temperature-dependent bacteriophage phiA8-29 infecting Aeromonas.</title>
        <authorList>
            <person name="He Y."/>
            <person name="Yang H."/>
        </authorList>
    </citation>
    <scope>NUCLEOTIDE SEQUENCE [LARGE SCALE GENOMIC DNA]</scope>
</reference>
<protein>
    <submittedName>
        <fullName evidence="1">Uncharacterized protein</fullName>
    </submittedName>
</protein>
<gene>
    <name evidence="1" type="ORF">phiA829_169</name>
</gene>
<dbReference type="Proteomes" id="UP000221506">
    <property type="component" value="Segment"/>
</dbReference>
<accession>A0A1W6DYM9</accession>
<proteinExistence type="predicted"/>